<evidence type="ECO:0000256" key="11">
    <source>
        <dbReference type="SAM" id="MobiDB-lite"/>
    </source>
</evidence>
<evidence type="ECO:0000256" key="3">
    <source>
        <dbReference type="ARBA" id="ARBA00022448"/>
    </source>
</evidence>
<keyword evidence="5 9" id="KW-0997">Cell inner membrane</keyword>
<dbReference type="RefSeq" id="WP_088617476.1">
    <property type="nucleotide sequence ID" value="NZ_CP022129.1"/>
</dbReference>
<reference evidence="14 15" key="1">
    <citation type="submission" date="2017-06" db="EMBL/GenBank/DDBJ databases">
        <title>Genome Sequencing of the methanotroph Methylovulum psychrotolerants str. HV10-M2 isolated from a high-altitude environment.</title>
        <authorList>
            <person name="Mateos-Rivera A."/>
        </authorList>
    </citation>
    <scope>NUCLEOTIDE SEQUENCE [LARGE SCALE GENOMIC DNA]</scope>
    <source>
        <strain evidence="14 15">HV10_M2</strain>
    </source>
</reference>
<dbReference type="PANTHER" id="PTHR30386:SF17">
    <property type="entry name" value="ALKALINE PROTEASE SECRETION PROTEIN APRE"/>
    <property type="match status" value="1"/>
</dbReference>
<sequence length="453" mass="50198">MTSLDKPVMDKSSMDTPADTDVSRYANDGPIRRLGYFIVIFIFGFFGAWSAFAPLGSAALAPGTVAVEGYRKTVQHLEGGIVKALHVHDGDTVTKGQVLVELEDTSPRAQVETMRGQLFSALAREARLTAERDGKASVNYPDLLRQDDHDPRAQEAMRVQDQAFAVRQHSRNGEIGILKEQHRQLLAKIEGIKAQKNSRNSLAASLEKDLVDYRAMLKEGYMEKQKVTELERRKAEAQGDEGDFTANIATAQTQISEIALKVLQIDKDFQREVIDELSKVQTELSELREKIQWLDDTVARTVIKAPEAGMVLGLTVHTLGAVIPPGGHILDIVPQQEKLVIEAQVSPIDIDRVHIGQSTEIRFSAFKSAKTPKVAGRLIALSADRLSDEKQEVSYYLARVEVDPDGLAELTRRGLVLLPGMPAEVLINTGDRTFFEYLMQPLSNVFARSLIED</sequence>
<dbReference type="InterPro" id="IPR058982">
    <property type="entry name" value="Beta-barrel_AprE"/>
</dbReference>
<evidence type="ECO:0000256" key="1">
    <source>
        <dbReference type="ARBA" id="ARBA00004377"/>
    </source>
</evidence>
<dbReference type="KEGG" id="mpsy:CEK71_00095"/>
<keyword evidence="6 9" id="KW-0812">Transmembrane</keyword>
<protein>
    <recommendedName>
        <fullName evidence="9">Membrane fusion protein (MFP) family protein</fullName>
    </recommendedName>
</protein>
<evidence type="ECO:0000256" key="5">
    <source>
        <dbReference type="ARBA" id="ARBA00022519"/>
    </source>
</evidence>
<dbReference type="NCBIfam" id="TIGR01843">
    <property type="entry name" value="type_I_hlyD"/>
    <property type="match status" value="1"/>
</dbReference>
<dbReference type="Gene3D" id="2.40.30.170">
    <property type="match status" value="1"/>
</dbReference>
<evidence type="ECO:0000259" key="13">
    <source>
        <dbReference type="Pfam" id="PF26002"/>
    </source>
</evidence>
<feature type="domain" description="AprE-like long alpha-helical hairpin" evidence="12">
    <location>
        <begin position="108"/>
        <end position="296"/>
    </location>
</feature>
<dbReference type="SUPFAM" id="SSF111369">
    <property type="entry name" value="HlyD-like secretion proteins"/>
    <property type="match status" value="1"/>
</dbReference>
<evidence type="ECO:0000256" key="7">
    <source>
        <dbReference type="ARBA" id="ARBA00022989"/>
    </source>
</evidence>
<dbReference type="OrthoDB" id="9775513at2"/>
<accession>A0A1Z4BTM4</accession>
<evidence type="ECO:0000256" key="8">
    <source>
        <dbReference type="ARBA" id="ARBA00023136"/>
    </source>
</evidence>
<dbReference type="InterPro" id="IPR058781">
    <property type="entry name" value="HH_AprE-like"/>
</dbReference>
<dbReference type="Proteomes" id="UP000197019">
    <property type="component" value="Chromosome"/>
</dbReference>
<comment type="subcellular location">
    <subcellularLocation>
        <location evidence="1 9">Cell inner membrane</location>
        <topology evidence="1 9">Single-pass membrane protein</topology>
    </subcellularLocation>
</comment>
<evidence type="ECO:0000256" key="2">
    <source>
        <dbReference type="ARBA" id="ARBA00009477"/>
    </source>
</evidence>
<keyword evidence="7 9" id="KW-1133">Transmembrane helix</keyword>
<dbReference type="Pfam" id="PF25994">
    <property type="entry name" value="HH_AprE"/>
    <property type="match status" value="1"/>
</dbReference>
<dbReference type="GO" id="GO:0005886">
    <property type="term" value="C:plasma membrane"/>
    <property type="evidence" value="ECO:0007669"/>
    <property type="project" value="UniProtKB-SubCell"/>
</dbReference>
<name>A0A1Z4BTM4_9GAMM</name>
<keyword evidence="8 9" id="KW-0472">Membrane</keyword>
<evidence type="ECO:0000256" key="4">
    <source>
        <dbReference type="ARBA" id="ARBA00022475"/>
    </source>
</evidence>
<feature type="coiled-coil region" evidence="10">
    <location>
        <begin position="270"/>
        <end position="297"/>
    </location>
</feature>
<dbReference type="Pfam" id="PF26002">
    <property type="entry name" value="Beta-barrel_AprE"/>
    <property type="match status" value="1"/>
</dbReference>
<dbReference type="GO" id="GO:0015031">
    <property type="term" value="P:protein transport"/>
    <property type="evidence" value="ECO:0007669"/>
    <property type="project" value="InterPro"/>
</dbReference>
<dbReference type="InterPro" id="IPR010129">
    <property type="entry name" value="T1SS_HlyD"/>
</dbReference>
<gene>
    <name evidence="14" type="ORF">CEK71_00095</name>
</gene>
<keyword evidence="3 9" id="KW-0813">Transport</keyword>
<evidence type="ECO:0000313" key="15">
    <source>
        <dbReference type="Proteomes" id="UP000197019"/>
    </source>
</evidence>
<keyword evidence="15" id="KW-1185">Reference proteome</keyword>
<dbReference type="AlphaFoldDB" id="A0A1Z4BTM4"/>
<evidence type="ECO:0000256" key="6">
    <source>
        <dbReference type="ARBA" id="ARBA00022692"/>
    </source>
</evidence>
<feature type="transmembrane region" description="Helical" evidence="9">
    <location>
        <begin position="34"/>
        <end position="52"/>
    </location>
</feature>
<feature type="region of interest" description="Disordered" evidence="11">
    <location>
        <begin position="1"/>
        <end position="22"/>
    </location>
</feature>
<feature type="domain" description="AprE-like beta-barrel" evidence="13">
    <location>
        <begin position="339"/>
        <end position="430"/>
    </location>
</feature>
<comment type="similarity">
    <text evidence="2 9">Belongs to the membrane fusion protein (MFP) (TC 8.A.1) family.</text>
</comment>
<keyword evidence="4 9" id="KW-1003">Cell membrane</keyword>
<dbReference type="PANTHER" id="PTHR30386">
    <property type="entry name" value="MEMBRANE FUSION SUBUNIT OF EMRAB-TOLC MULTIDRUG EFFLUX PUMP"/>
    <property type="match status" value="1"/>
</dbReference>
<dbReference type="Gene3D" id="1.10.287.470">
    <property type="entry name" value="Helix hairpin bin"/>
    <property type="match status" value="1"/>
</dbReference>
<evidence type="ECO:0000313" key="14">
    <source>
        <dbReference type="EMBL" id="ASF44593.1"/>
    </source>
</evidence>
<evidence type="ECO:0000256" key="9">
    <source>
        <dbReference type="RuleBase" id="RU365093"/>
    </source>
</evidence>
<evidence type="ECO:0000259" key="12">
    <source>
        <dbReference type="Pfam" id="PF25994"/>
    </source>
</evidence>
<proteinExistence type="inferred from homology"/>
<dbReference type="Gene3D" id="2.40.50.100">
    <property type="match status" value="1"/>
</dbReference>
<dbReference type="PRINTS" id="PR01490">
    <property type="entry name" value="RTXTOXIND"/>
</dbReference>
<evidence type="ECO:0000256" key="10">
    <source>
        <dbReference type="SAM" id="Coils"/>
    </source>
</evidence>
<organism evidence="14 15">
    <name type="scientific">Methylovulum psychrotolerans</name>
    <dbReference type="NCBI Taxonomy" id="1704499"/>
    <lineage>
        <taxon>Bacteria</taxon>
        <taxon>Pseudomonadati</taxon>
        <taxon>Pseudomonadota</taxon>
        <taxon>Gammaproteobacteria</taxon>
        <taxon>Methylococcales</taxon>
        <taxon>Methylococcaceae</taxon>
        <taxon>Methylovulum</taxon>
    </lineage>
</organism>
<dbReference type="EMBL" id="CP022129">
    <property type="protein sequence ID" value="ASF44593.1"/>
    <property type="molecule type" value="Genomic_DNA"/>
</dbReference>
<keyword evidence="10" id="KW-0175">Coiled coil</keyword>
<dbReference type="InterPro" id="IPR050739">
    <property type="entry name" value="MFP"/>
</dbReference>